<evidence type="ECO:0000256" key="3">
    <source>
        <dbReference type="ARBA" id="ARBA00023163"/>
    </source>
</evidence>
<organism evidence="5 6">
    <name type="scientific">Pseudonocardia adelaidensis</name>
    <dbReference type="NCBI Taxonomy" id="648754"/>
    <lineage>
        <taxon>Bacteria</taxon>
        <taxon>Bacillati</taxon>
        <taxon>Actinomycetota</taxon>
        <taxon>Actinomycetes</taxon>
        <taxon>Pseudonocardiales</taxon>
        <taxon>Pseudonocardiaceae</taxon>
        <taxon>Pseudonocardia</taxon>
    </lineage>
</organism>
<dbReference type="PANTHER" id="PTHR33164:SF43">
    <property type="entry name" value="HTH-TYPE TRANSCRIPTIONAL REPRESSOR YETL"/>
    <property type="match status" value="1"/>
</dbReference>
<evidence type="ECO:0000256" key="2">
    <source>
        <dbReference type="ARBA" id="ARBA00023125"/>
    </source>
</evidence>
<dbReference type="InterPro" id="IPR000835">
    <property type="entry name" value="HTH_MarR-typ"/>
</dbReference>
<keyword evidence="6" id="KW-1185">Reference proteome</keyword>
<evidence type="ECO:0000313" key="5">
    <source>
        <dbReference type="EMBL" id="GAA5115430.1"/>
    </source>
</evidence>
<keyword evidence="3" id="KW-0804">Transcription</keyword>
<keyword evidence="1" id="KW-0805">Transcription regulation</keyword>
<reference evidence="6" key="1">
    <citation type="journal article" date="2019" name="Int. J. Syst. Evol. Microbiol.">
        <title>The Global Catalogue of Microorganisms (GCM) 10K type strain sequencing project: providing services to taxonomists for standard genome sequencing and annotation.</title>
        <authorList>
            <consortium name="The Broad Institute Genomics Platform"/>
            <consortium name="The Broad Institute Genome Sequencing Center for Infectious Disease"/>
            <person name="Wu L."/>
            <person name="Ma J."/>
        </authorList>
    </citation>
    <scope>NUCLEOTIDE SEQUENCE [LARGE SCALE GENOMIC DNA]</scope>
    <source>
        <strain evidence="6">JCM 18302</strain>
    </source>
</reference>
<feature type="domain" description="HTH marR-type" evidence="4">
    <location>
        <begin position="6"/>
        <end position="139"/>
    </location>
</feature>
<dbReference type="SMART" id="SM00347">
    <property type="entry name" value="HTH_MARR"/>
    <property type="match status" value="1"/>
</dbReference>
<evidence type="ECO:0000259" key="4">
    <source>
        <dbReference type="PROSITE" id="PS50995"/>
    </source>
</evidence>
<dbReference type="Pfam" id="PF12802">
    <property type="entry name" value="MarR_2"/>
    <property type="match status" value="1"/>
</dbReference>
<gene>
    <name evidence="5" type="ORF">GCM10023320_14290</name>
</gene>
<proteinExistence type="predicted"/>
<dbReference type="PROSITE" id="PS50995">
    <property type="entry name" value="HTH_MARR_2"/>
    <property type="match status" value="1"/>
</dbReference>
<dbReference type="Gene3D" id="1.10.10.10">
    <property type="entry name" value="Winged helix-like DNA-binding domain superfamily/Winged helix DNA-binding domain"/>
    <property type="match status" value="1"/>
</dbReference>
<dbReference type="InterPro" id="IPR023187">
    <property type="entry name" value="Tscrpt_reg_MarR-type_CS"/>
</dbReference>
<accession>A0ABP9NDP4</accession>
<sequence length="164" mass="17682">MDDRRGEDLGVLLVSASARLSRLYGRVLGQLDTSLTYRQHRLLRRVSEGHTSMAALAALGNLTVPTVSESVEGLVRRGLLDRQVNPQNRRQMVLSVTAVGREAKEAGDAALQAANDRLLRVVPDGHRQVLQESLASLYDAATEAFRQPDATAPAAAGAARLTET</sequence>
<dbReference type="PANTHER" id="PTHR33164">
    <property type="entry name" value="TRANSCRIPTIONAL REGULATOR, MARR FAMILY"/>
    <property type="match status" value="1"/>
</dbReference>
<dbReference type="InterPro" id="IPR036388">
    <property type="entry name" value="WH-like_DNA-bd_sf"/>
</dbReference>
<protein>
    <submittedName>
        <fullName evidence="5">MarR family transcriptional regulator</fullName>
    </submittedName>
</protein>
<dbReference type="SUPFAM" id="SSF46785">
    <property type="entry name" value="Winged helix' DNA-binding domain"/>
    <property type="match status" value="1"/>
</dbReference>
<evidence type="ECO:0000313" key="6">
    <source>
        <dbReference type="Proteomes" id="UP001500804"/>
    </source>
</evidence>
<dbReference type="RefSeq" id="WP_345604006.1">
    <property type="nucleotide sequence ID" value="NZ_BAABJO010000004.1"/>
</dbReference>
<dbReference type="InterPro" id="IPR036390">
    <property type="entry name" value="WH_DNA-bd_sf"/>
</dbReference>
<dbReference type="PROSITE" id="PS01117">
    <property type="entry name" value="HTH_MARR_1"/>
    <property type="match status" value="1"/>
</dbReference>
<evidence type="ECO:0000256" key="1">
    <source>
        <dbReference type="ARBA" id="ARBA00023015"/>
    </source>
</evidence>
<name>A0ABP9NDP4_9PSEU</name>
<dbReference type="InterPro" id="IPR039422">
    <property type="entry name" value="MarR/SlyA-like"/>
</dbReference>
<dbReference type="EMBL" id="BAABJO010000004">
    <property type="protein sequence ID" value="GAA5115430.1"/>
    <property type="molecule type" value="Genomic_DNA"/>
</dbReference>
<comment type="caution">
    <text evidence="5">The sequence shown here is derived from an EMBL/GenBank/DDBJ whole genome shotgun (WGS) entry which is preliminary data.</text>
</comment>
<keyword evidence="2" id="KW-0238">DNA-binding</keyword>
<dbReference type="Proteomes" id="UP001500804">
    <property type="component" value="Unassembled WGS sequence"/>
</dbReference>